<dbReference type="RefSeq" id="WP_087618479.1">
    <property type="nucleotide sequence ID" value="NZ_JAFBEY010000013.1"/>
</dbReference>
<feature type="transmembrane region" description="Helical" evidence="1">
    <location>
        <begin position="134"/>
        <end position="151"/>
    </location>
</feature>
<dbReference type="PANTHER" id="PTHR30590:SF2">
    <property type="entry name" value="INNER MEMBRANE PROTEIN"/>
    <property type="match status" value="1"/>
</dbReference>
<dbReference type="InterPro" id="IPR052529">
    <property type="entry name" value="Bact_Transport_Assoc"/>
</dbReference>
<feature type="transmembrane region" description="Helical" evidence="1">
    <location>
        <begin position="268"/>
        <end position="286"/>
    </location>
</feature>
<feature type="transmembrane region" description="Helical" evidence="1">
    <location>
        <begin position="89"/>
        <end position="106"/>
    </location>
</feature>
<dbReference type="Proteomes" id="UP000196594">
    <property type="component" value="Unassembled WGS sequence"/>
</dbReference>
<keyword evidence="1" id="KW-1133">Transmembrane helix</keyword>
<protein>
    <recommendedName>
        <fullName evidence="2">DUF418 domain-containing protein</fullName>
    </recommendedName>
</protein>
<feature type="domain" description="DUF418" evidence="2">
    <location>
        <begin position="221"/>
        <end position="371"/>
    </location>
</feature>
<keyword evidence="1" id="KW-0812">Transmembrane</keyword>
<feature type="transmembrane region" description="Helical" evidence="1">
    <location>
        <begin position="329"/>
        <end position="348"/>
    </location>
</feature>
<dbReference type="Pfam" id="PF04235">
    <property type="entry name" value="DUF418"/>
    <property type="match status" value="1"/>
</dbReference>
<name>A0ABX3ZCK2_9BACL</name>
<dbReference type="InterPro" id="IPR007349">
    <property type="entry name" value="DUF418"/>
</dbReference>
<comment type="caution">
    <text evidence="3">The sequence shown here is derived from an EMBL/GenBank/DDBJ whole genome shotgun (WGS) entry which is preliminary data.</text>
</comment>
<keyword evidence="4" id="KW-1185">Reference proteome</keyword>
<keyword evidence="1" id="KW-0472">Membrane</keyword>
<sequence length="376" mass="42485">MKNRIEALDALRGFSLLGILIANMLYFQYGDMTINTIEPTTWWDNAVFYFTKIFIEASFYPIFGFLFGYGIILFVRALENRDLKTLGPLWRRVIGLIILGSLHIAFVWDGDILLTYGAGLIIIISFIKRKVKTLLIWASVLAVLMIPLLILKTDVLLLAGLEESTTVLANGTYWEVVQQRIGLTEEVPLIFFLIGLPIALGFIVLLAFFTIGPFVLLGMAAAKKDFFTHIRLRTKLLKRLALLVPLGLVCKSFLYWDHFAGKLIYGTGTYLLAIGYIALFTLIYLAKHETKLAQAFVSMGRLSLTNYLMQSIIFTSIFYGYGFGLFGKLGVAVGLLLAIVVYILQLYISGIYTKRFSIGPVEWLLRKFVYLRQGRS</sequence>
<gene>
    <name evidence="3" type="ORF">CBM15_17570</name>
</gene>
<feature type="transmembrane region" description="Helical" evidence="1">
    <location>
        <begin position="189"/>
        <end position="216"/>
    </location>
</feature>
<feature type="transmembrane region" description="Helical" evidence="1">
    <location>
        <begin position="12"/>
        <end position="29"/>
    </location>
</feature>
<evidence type="ECO:0000256" key="1">
    <source>
        <dbReference type="SAM" id="Phobius"/>
    </source>
</evidence>
<feature type="transmembrane region" description="Helical" evidence="1">
    <location>
        <begin position="49"/>
        <end position="77"/>
    </location>
</feature>
<feature type="transmembrane region" description="Helical" evidence="1">
    <location>
        <begin position="236"/>
        <end position="256"/>
    </location>
</feature>
<reference evidence="3 4" key="1">
    <citation type="journal article" date="2017" name="Int. J. Syst. Evol. Microbiol.">
        <title>Solibacillus kalamii sp. nov., isolated from a high-efficiency particulate arrestance filter system used in the International Space Station.</title>
        <authorList>
            <person name="Checinska Sielaff A."/>
            <person name="Kumar R.M."/>
            <person name="Pal D."/>
            <person name="Mayilraj S."/>
            <person name="Venkateswaran K."/>
        </authorList>
    </citation>
    <scope>NUCLEOTIDE SEQUENCE [LARGE SCALE GENOMIC DNA]</scope>
    <source>
        <strain evidence="3 4">ISSFR-015</strain>
    </source>
</reference>
<evidence type="ECO:0000313" key="4">
    <source>
        <dbReference type="Proteomes" id="UP000196594"/>
    </source>
</evidence>
<feature type="transmembrane region" description="Helical" evidence="1">
    <location>
        <begin position="307"/>
        <end position="323"/>
    </location>
</feature>
<proteinExistence type="predicted"/>
<feature type="transmembrane region" description="Helical" evidence="1">
    <location>
        <begin position="112"/>
        <end position="127"/>
    </location>
</feature>
<organism evidence="3 4">
    <name type="scientific">Solibacillus kalamii</name>
    <dbReference type="NCBI Taxonomy" id="1748298"/>
    <lineage>
        <taxon>Bacteria</taxon>
        <taxon>Bacillati</taxon>
        <taxon>Bacillota</taxon>
        <taxon>Bacilli</taxon>
        <taxon>Bacillales</taxon>
        <taxon>Caryophanaceae</taxon>
        <taxon>Solibacillus</taxon>
    </lineage>
</organism>
<evidence type="ECO:0000313" key="3">
    <source>
        <dbReference type="EMBL" id="OUZ37445.1"/>
    </source>
</evidence>
<dbReference type="EMBL" id="NHNT01000016">
    <property type="protein sequence ID" value="OUZ37445.1"/>
    <property type="molecule type" value="Genomic_DNA"/>
</dbReference>
<accession>A0ABX3ZCK2</accession>
<dbReference type="PANTHER" id="PTHR30590">
    <property type="entry name" value="INNER MEMBRANE PROTEIN"/>
    <property type="match status" value="1"/>
</dbReference>
<evidence type="ECO:0000259" key="2">
    <source>
        <dbReference type="Pfam" id="PF04235"/>
    </source>
</evidence>